<proteinExistence type="predicted"/>
<dbReference type="KEGG" id="pnl:PNK_0321"/>
<dbReference type="InParanoid" id="A0A0U5JDW2"/>
<dbReference type="PANTHER" id="PTHR48051:SF54">
    <property type="entry name" value="LEUCINE-RICH REPEAT-CONTAINING PROTEIN"/>
    <property type="match status" value="1"/>
</dbReference>
<dbReference type="SMART" id="SM00364">
    <property type="entry name" value="LRR_BAC"/>
    <property type="match status" value="6"/>
</dbReference>
<dbReference type="InterPro" id="IPR001611">
    <property type="entry name" value="Leu-rich_rpt"/>
</dbReference>
<evidence type="ECO:0000256" key="1">
    <source>
        <dbReference type="ARBA" id="ARBA00022614"/>
    </source>
</evidence>
<dbReference type="Gene3D" id="3.80.10.10">
    <property type="entry name" value="Ribonuclease Inhibitor"/>
    <property type="match status" value="2"/>
</dbReference>
<keyword evidence="5" id="KW-1185">Reference proteome</keyword>
<feature type="domain" description="Disease resistance R13L4/SHOC-2-like LRR" evidence="3">
    <location>
        <begin position="123"/>
        <end position="225"/>
    </location>
</feature>
<evidence type="ECO:0000313" key="4">
    <source>
        <dbReference type="EMBL" id="CUI15958.1"/>
    </source>
</evidence>
<dbReference type="Pfam" id="PF23598">
    <property type="entry name" value="LRR_14"/>
    <property type="match status" value="1"/>
</dbReference>
<dbReference type="PANTHER" id="PTHR48051">
    <property type="match status" value="1"/>
</dbReference>
<organism evidence="4 5">
    <name type="scientific">Candidatus Protochlamydia naegleriophila</name>
    <dbReference type="NCBI Taxonomy" id="389348"/>
    <lineage>
        <taxon>Bacteria</taxon>
        <taxon>Pseudomonadati</taxon>
        <taxon>Chlamydiota</taxon>
        <taxon>Chlamydiia</taxon>
        <taxon>Parachlamydiales</taxon>
        <taxon>Parachlamydiaceae</taxon>
        <taxon>Candidatus Protochlamydia</taxon>
    </lineage>
</organism>
<dbReference type="PATRIC" id="fig|389348.3.peg.366"/>
<dbReference type="InterPro" id="IPR032675">
    <property type="entry name" value="LRR_dom_sf"/>
</dbReference>
<evidence type="ECO:0000256" key="2">
    <source>
        <dbReference type="ARBA" id="ARBA00022737"/>
    </source>
</evidence>
<keyword evidence="2" id="KW-0677">Repeat</keyword>
<dbReference type="GO" id="GO:0005737">
    <property type="term" value="C:cytoplasm"/>
    <property type="evidence" value="ECO:0007669"/>
    <property type="project" value="TreeGrafter"/>
</dbReference>
<gene>
    <name evidence="4" type="ORF">PNK_0321</name>
</gene>
<dbReference type="AlphaFoldDB" id="A0A0U5JDW2"/>
<dbReference type="PROSITE" id="PS51450">
    <property type="entry name" value="LRR"/>
    <property type="match status" value="3"/>
</dbReference>
<dbReference type="RefSeq" id="WP_059059892.1">
    <property type="nucleotide sequence ID" value="NZ_LN879502.1"/>
</dbReference>
<name>A0A0U5JDW2_9BACT</name>
<evidence type="ECO:0000313" key="5">
    <source>
        <dbReference type="Proteomes" id="UP000069902"/>
    </source>
</evidence>
<dbReference type="InterPro" id="IPR003591">
    <property type="entry name" value="Leu-rich_rpt_typical-subtyp"/>
</dbReference>
<dbReference type="SUPFAM" id="SSF52058">
    <property type="entry name" value="L domain-like"/>
    <property type="match status" value="1"/>
</dbReference>
<accession>A0A0U5JDW2</accession>
<dbReference type="STRING" id="389348.PNK_0321"/>
<dbReference type="Proteomes" id="UP000069902">
    <property type="component" value="Chromosome cPNK"/>
</dbReference>
<sequence length="331" mass="38493">MINGFNHSYPLSMDHFSWINDSYGKPHLSHNNSNCLEKHSRIEKIKKFSLTRFILFCSAEVKSQWEKSFSRTRVVAYEEEISSELREFTGFIQLAISEKNPPLLEMENFSVTEFGIRELPDAFCELINLTDLNLLGNRLEALPEDFGNVSKLKKLDLTSNRFRFLPNSICELSELKNLHLGYNRLHSLPQNFGNLSKLEVLDLFNNHFLSFPNSVCELLELKTLNLGYNRLESLSEKIGELSKLEELNLCFNRIQSLPASIGYLSNLRRLDLRNNYLESVPESLFRLRSDCVIDLVENRFSSQTVEQLILRVQNSTYRGPQFYFCINDRLI</sequence>
<reference evidence="5" key="1">
    <citation type="submission" date="2015-09" db="EMBL/GenBank/DDBJ databases">
        <authorList>
            <person name="Bertelli C."/>
        </authorList>
    </citation>
    <scope>NUCLEOTIDE SEQUENCE [LARGE SCALE GENOMIC DNA]</scope>
    <source>
        <strain evidence="5">KNic</strain>
    </source>
</reference>
<dbReference type="Pfam" id="PF13855">
    <property type="entry name" value="LRR_8"/>
    <property type="match status" value="1"/>
</dbReference>
<protein>
    <recommendedName>
        <fullName evidence="3">Disease resistance R13L4/SHOC-2-like LRR domain-containing protein</fullName>
    </recommendedName>
</protein>
<evidence type="ECO:0000259" key="3">
    <source>
        <dbReference type="Pfam" id="PF23598"/>
    </source>
</evidence>
<keyword evidence="1" id="KW-0433">Leucine-rich repeat</keyword>
<dbReference type="InterPro" id="IPR055414">
    <property type="entry name" value="LRR_R13L4/SHOC2-like"/>
</dbReference>
<dbReference type="InterPro" id="IPR050216">
    <property type="entry name" value="LRR_domain-containing"/>
</dbReference>
<dbReference type="EMBL" id="LN879502">
    <property type="protein sequence ID" value="CUI15958.1"/>
    <property type="molecule type" value="Genomic_DNA"/>
</dbReference>
<dbReference type="SMART" id="SM00369">
    <property type="entry name" value="LRR_TYP"/>
    <property type="match status" value="7"/>
</dbReference>